<dbReference type="GO" id="GO:0005524">
    <property type="term" value="F:ATP binding"/>
    <property type="evidence" value="ECO:0007669"/>
    <property type="project" value="UniProtKB-KW"/>
</dbReference>
<keyword evidence="6" id="KW-0067">ATP-binding</keyword>
<dbReference type="PANTHER" id="PTHR20275">
    <property type="entry name" value="NAD KINASE"/>
    <property type="match status" value="1"/>
</dbReference>
<dbReference type="InterPro" id="IPR017438">
    <property type="entry name" value="ATP-NAD_kinase_N"/>
</dbReference>
<dbReference type="HAMAP" id="MF_00361">
    <property type="entry name" value="NAD_kinase"/>
    <property type="match status" value="1"/>
</dbReference>
<keyword evidence="4 6" id="KW-0520">NAD</keyword>
<dbReference type="InterPro" id="IPR016064">
    <property type="entry name" value="NAD/diacylglycerol_kinase_sf"/>
</dbReference>
<keyword evidence="2 6" id="KW-0418">Kinase</keyword>
<keyword evidence="3 6" id="KW-0521">NADP</keyword>
<keyword evidence="1 6" id="KW-0808">Transferase</keyword>
<comment type="catalytic activity">
    <reaction evidence="5 6">
        <text>NAD(+) + ATP = ADP + NADP(+) + H(+)</text>
        <dbReference type="Rhea" id="RHEA:18629"/>
        <dbReference type="ChEBI" id="CHEBI:15378"/>
        <dbReference type="ChEBI" id="CHEBI:30616"/>
        <dbReference type="ChEBI" id="CHEBI:57540"/>
        <dbReference type="ChEBI" id="CHEBI:58349"/>
        <dbReference type="ChEBI" id="CHEBI:456216"/>
        <dbReference type="EC" id="2.7.1.23"/>
    </reaction>
</comment>
<dbReference type="EC" id="2.7.1.23" evidence="6"/>
<dbReference type="PANTHER" id="PTHR20275:SF0">
    <property type="entry name" value="NAD KINASE"/>
    <property type="match status" value="1"/>
</dbReference>
<proteinExistence type="inferred from homology"/>
<evidence type="ECO:0000256" key="3">
    <source>
        <dbReference type="ARBA" id="ARBA00022857"/>
    </source>
</evidence>
<comment type="cofactor">
    <cofactor evidence="6">
        <name>a divalent metal cation</name>
        <dbReference type="ChEBI" id="CHEBI:60240"/>
    </cofactor>
</comment>
<name>A0A8J6JKC6_9FIRM</name>
<comment type="caution">
    <text evidence="6">Lacks conserved residue(s) required for the propagation of feature annotation.</text>
</comment>
<feature type="binding site" evidence="6">
    <location>
        <begin position="187"/>
        <end position="192"/>
    </location>
    <ligand>
        <name>NAD(+)</name>
        <dbReference type="ChEBI" id="CHEBI:57540"/>
    </ligand>
</feature>
<gene>
    <name evidence="6" type="primary">nadK</name>
    <name evidence="7" type="ORF">H8S62_02210</name>
</gene>
<feature type="binding site" evidence="6">
    <location>
        <position position="157"/>
    </location>
    <ligand>
        <name>NAD(+)</name>
        <dbReference type="ChEBI" id="CHEBI:57540"/>
    </ligand>
</feature>
<dbReference type="Proteomes" id="UP000607645">
    <property type="component" value="Unassembled WGS sequence"/>
</dbReference>
<evidence type="ECO:0000256" key="5">
    <source>
        <dbReference type="ARBA" id="ARBA00047925"/>
    </source>
</evidence>
<accession>A0A8J6JKC6</accession>
<comment type="caution">
    <text evidence="7">The sequence shown here is derived from an EMBL/GenBank/DDBJ whole genome shotgun (WGS) entry which is preliminary data.</text>
</comment>
<evidence type="ECO:0000256" key="6">
    <source>
        <dbReference type="HAMAP-Rule" id="MF_00361"/>
    </source>
</evidence>
<dbReference type="GO" id="GO:0046872">
    <property type="term" value="F:metal ion binding"/>
    <property type="evidence" value="ECO:0007669"/>
    <property type="project" value="UniProtKB-UniRule"/>
</dbReference>
<dbReference type="EMBL" id="JACOPQ010000002">
    <property type="protein sequence ID" value="MBC5735825.1"/>
    <property type="molecule type" value="Genomic_DNA"/>
</dbReference>
<dbReference type="GO" id="GO:0051287">
    <property type="term" value="F:NAD binding"/>
    <property type="evidence" value="ECO:0007669"/>
    <property type="project" value="UniProtKB-ARBA"/>
</dbReference>
<evidence type="ECO:0000313" key="8">
    <source>
        <dbReference type="Proteomes" id="UP000607645"/>
    </source>
</evidence>
<dbReference type="AlphaFoldDB" id="A0A8J6JKC6"/>
<dbReference type="InterPro" id="IPR002504">
    <property type="entry name" value="NADK"/>
</dbReference>
<feature type="binding site" evidence="6">
    <location>
        <begin position="73"/>
        <end position="74"/>
    </location>
    <ligand>
        <name>NAD(+)</name>
        <dbReference type="ChEBI" id="CHEBI:57540"/>
    </ligand>
</feature>
<dbReference type="RefSeq" id="WP_155146518.1">
    <property type="nucleotide sequence ID" value="NZ_JACOPQ010000002.1"/>
</dbReference>
<reference evidence="7" key="1">
    <citation type="submission" date="2020-08" db="EMBL/GenBank/DDBJ databases">
        <title>Genome public.</title>
        <authorList>
            <person name="Liu C."/>
            <person name="Sun Q."/>
        </authorList>
    </citation>
    <scope>NUCLEOTIDE SEQUENCE</scope>
    <source>
        <strain evidence="7">NSJ-52</strain>
    </source>
</reference>
<feature type="binding site" evidence="6">
    <location>
        <position position="78"/>
    </location>
    <ligand>
        <name>NAD(+)</name>
        <dbReference type="ChEBI" id="CHEBI:57540"/>
    </ligand>
</feature>
<evidence type="ECO:0000256" key="4">
    <source>
        <dbReference type="ARBA" id="ARBA00023027"/>
    </source>
</evidence>
<comment type="similarity">
    <text evidence="6">Belongs to the NAD kinase family.</text>
</comment>
<organism evidence="7 8">
    <name type="scientific">Lawsonibacter faecis</name>
    <dbReference type="NCBI Taxonomy" id="2763052"/>
    <lineage>
        <taxon>Bacteria</taxon>
        <taxon>Bacillati</taxon>
        <taxon>Bacillota</taxon>
        <taxon>Clostridia</taxon>
        <taxon>Eubacteriales</taxon>
        <taxon>Oscillospiraceae</taxon>
        <taxon>Lawsonibacter</taxon>
    </lineage>
</organism>
<dbReference type="SUPFAM" id="SSF111331">
    <property type="entry name" value="NAD kinase/diacylglycerol kinase-like"/>
    <property type="match status" value="1"/>
</dbReference>
<comment type="function">
    <text evidence="6">Involved in the regulation of the intracellular balance of NAD and NADP, and is a key enzyme in the biosynthesis of NADP. Catalyzes specifically the phosphorylation on 2'-hydroxyl of the adenosine moiety of NAD to yield NADP.</text>
</comment>
<keyword evidence="6" id="KW-0547">Nucleotide-binding</keyword>
<keyword evidence="6" id="KW-0963">Cytoplasm</keyword>
<evidence type="ECO:0000313" key="7">
    <source>
        <dbReference type="EMBL" id="MBC5735825.1"/>
    </source>
</evidence>
<dbReference type="GO" id="GO:0005737">
    <property type="term" value="C:cytoplasm"/>
    <property type="evidence" value="ECO:0007669"/>
    <property type="project" value="UniProtKB-SubCell"/>
</dbReference>
<feature type="binding site" evidence="6">
    <location>
        <begin position="146"/>
        <end position="147"/>
    </location>
    <ligand>
        <name>NAD(+)</name>
        <dbReference type="ChEBI" id="CHEBI:57540"/>
    </ligand>
</feature>
<dbReference type="Gene3D" id="3.40.50.10330">
    <property type="entry name" value="Probable inorganic polyphosphate/atp-NAD kinase, domain 1"/>
    <property type="match status" value="1"/>
</dbReference>
<dbReference type="Pfam" id="PF20143">
    <property type="entry name" value="NAD_kinase_C"/>
    <property type="match status" value="1"/>
</dbReference>
<dbReference type="Gene3D" id="2.60.200.30">
    <property type="entry name" value="Probable inorganic polyphosphate/atp-NAD kinase, domain 2"/>
    <property type="match status" value="1"/>
</dbReference>
<evidence type="ECO:0000256" key="2">
    <source>
        <dbReference type="ARBA" id="ARBA00022777"/>
    </source>
</evidence>
<sequence>MKVVLSPNPYRDKGLKAAQAADRILRENQVDTAMCLPFPLEKGSRMELPKHLTFCEMQAELSSADMLICFGGDGTILHAAKDANQHGVPILGVNMGSVGFMAELEQGELQLLSKLAARKFTVERRMMLDVKVIHDGKVIYEDLALNDAVITKGAIARIIDLSVYGDRKLISDFSGDGIIVCTPTGSTAYSMSAGGPIVEPTAENIIVTPICAHSLHARALVLDCNRVVAAKMGRLARKTAYLSVDGGKAVKLCAGDTVEIRKSQAQTRLVRLSSRSFYEVLNQKLGKG</sequence>
<dbReference type="InterPro" id="IPR017437">
    <property type="entry name" value="ATP-NAD_kinase_PpnK-typ_C"/>
</dbReference>
<keyword evidence="8" id="KW-1185">Reference proteome</keyword>
<dbReference type="GO" id="GO:0006741">
    <property type="term" value="P:NADP+ biosynthetic process"/>
    <property type="evidence" value="ECO:0007669"/>
    <property type="project" value="UniProtKB-UniRule"/>
</dbReference>
<comment type="subcellular location">
    <subcellularLocation>
        <location evidence="6">Cytoplasm</location>
    </subcellularLocation>
</comment>
<dbReference type="GO" id="GO:0019674">
    <property type="term" value="P:NAD+ metabolic process"/>
    <property type="evidence" value="ECO:0007669"/>
    <property type="project" value="InterPro"/>
</dbReference>
<dbReference type="GO" id="GO:0003951">
    <property type="term" value="F:NAD+ kinase activity"/>
    <property type="evidence" value="ECO:0007669"/>
    <property type="project" value="UniProtKB-UniRule"/>
</dbReference>
<feature type="active site" description="Proton acceptor" evidence="6">
    <location>
        <position position="73"/>
    </location>
</feature>
<protein>
    <recommendedName>
        <fullName evidence="6">NAD kinase</fullName>
        <ecNumber evidence="6">2.7.1.23</ecNumber>
    </recommendedName>
    <alternativeName>
        <fullName evidence="6">ATP-dependent NAD kinase</fullName>
    </alternativeName>
</protein>
<evidence type="ECO:0000256" key="1">
    <source>
        <dbReference type="ARBA" id="ARBA00022679"/>
    </source>
</evidence>
<dbReference type="Pfam" id="PF01513">
    <property type="entry name" value="NAD_kinase"/>
    <property type="match status" value="1"/>
</dbReference>
<feature type="binding site" evidence="6">
    <location>
        <position position="176"/>
    </location>
    <ligand>
        <name>NAD(+)</name>
        <dbReference type="ChEBI" id="CHEBI:57540"/>
    </ligand>
</feature>